<dbReference type="InterPro" id="IPR018313">
    <property type="entry name" value="SBP_3_CS"/>
</dbReference>
<dbReference type="AlphaFoldDB" id="A0A7H9EIT8"/>
<accession>A0A7H9EIT8</accession>
<keyword evidence="3 5" id="KW-0732">Signal</keyword>
<dbReference type="SMART" id="SM00062">
    <property type="entry name" value="PBPb"/>
    <property type="match status" value="1"/>
</dbReference>
<dbReference type="Proteomes" id="UP000510886">
    <property type="component" value="Chromosome"/>
</dbReference>
<evidence type="ECO:0000313" key="7">
    <source>
        <dbReference type="EMBL" id="QLL77554.1"/>
    </source>
</evidence>
<reference evidence="7 8" key="1">
    <citation type="submission" date="2020-01" db="EMBL/GenBank/DDBJ databases">
        <title>Complete and circular genome sequences of six lactobacillus isolates from horses.</title>
        <authorList>
            <person name="Hassan H.M."/>
        </authorList>
    </citation>
    <scope>NUCLEOTIDE SEQUENCE [LARGE SCALE GENOMIC DNA]</scope>
    <source>
        <strain evidence="7 8">1A</strain>
    </source>
</reference>
<dbReference type="InterPro" id="IPR001638">
    <property type="entry name" value="Solute-binding_3/MltF_N"/>
</dbReference>
<dbReference type="PANTHER" id="PTHR35936:SF34">
    <property type="entry name" value="ABC TRANSPORTER EXTRACELLULAR-BINDING PROTEIN YCKB-RELATED"/>
    <property type="match status" value="1"/>
</dbReference>
<sequence length="282" mass="31926">MKKIKLWAWGMVLIGVLVAPLAGCQHQSVTSRANQTDTWNKISQRKTLVVGLDDSFVPMGFRQKDGTLAGYDIDLARAVGKRLGLRISFQTIDWSMKETELRNGTIDLIWNGYTKTPARAKTVAFSHTYLKNKQILVSKKTTGITSPVQMQGKVVGLQSGSSGYTAYNDYPQYLKRYPRQSIQYDTFTNAFLDLNANRIQGMVIDSVYANYYIAHQKDPQSYRTLTVGFPSEDFAVGMRKGDRTLRRKINQVFTQMAHDGSLDRINQKWFGKPNQISFAAKK</sequence>
<dbReference type="EMBL" id="CP047418">
    <property type="protein sequence ID" value="QLL77554.1"/>
    <property type="molecule type" value="Genomic_DNA"/>
</dbReference>
<evidence type="ECO:0000313" key="8">
    <source>
        <dbReference type="Proteomes" id="UP000510886"/>
    </source>
</evidence>
<dbReference type="CDD" id="cd00996">
    <property type="entry name" value="PBP2_AatB_like"/>
    <property type="match status" value="1"/>
</dbReference>
<feature type="domain" description="Solute-binding protein family 3/N-terminal" evidence="6">
    <location>
        <begin position="47"/>
        <end position="273"/>
    </location>
</feature>
<dbReference type="Pfam" id="PF00497">
    <property type="entry name" value="SBP_bac_3"/>
    <property type="match status" value="1"/>
</dbReference>
<proteinExistence type="inferred from homology"/>
<feature type="chain" id="PRO_5039195644" evidence="5">
    <location>
        <begin position="22"/>
        <end position="282"/>
    </location>
</feature>
<feature type="signal peptide" evidence="5">
    <location>
        <begin position="1"/>
        <end position="21"/>
    </location>
</feature>
<evidence type="ECO:0000256" key="3">
    <source>
        <dbReference type="ARBA" id="ARBA00022729"/>
    </source>
</evidence>
<evidence type="ECO:0000256" key="5">
    <source>
        <dbReference type="SAM" id="SignalP"/>
    </source>
</evidence>
<evidence type="ECO:0000256" key="1">
    <source>
        <dbReference type="ARBA" id="ARBA00004196"/>
    </source>
</evidence>
<dbReference type="RefSeq" id="WP_180849382.1">
    <property type="nucleotide sequence ID" value="NZ_CP047418.1"/>
</dbReference>
<dbReference type="KEGG" id="lsw:GTO87_02320"/>
<dbReference type="SUPFAM" id="SSF53850">
    <property type="entry name" value="Periplasmic binding protein-like II"/>
    <property type="match status" value="1"/>
</dbReference>
<protein>
    <submittedName>
        <fullName evidence="7">Transporter substrate-binding domain-containing protein</fullName>
    </submittedName>
</protein>
<organism evidence="7 8">
    <name type="scientific">Ligilactobacillus saerimneri</name>
    <dbReference type="NCBI Taxonomy" id="228229"/>
    <lineage>
        <taxon>Bacteria</taxon>
        <taxon>Bacillati</taxon>
        <taxon>Bacillota</taxon>
        <taxon>Bacilli</taxon>
        <taxon>Lactobacillales</taxon>
        <taxon>Lactobacillaceae</taxon>
        <taxon>Ligilactobacillus</taxon>
    </lineage>
</organism>
<gene>
    <name evidence="7" type="ORF">GTO87_02320</name>
</gene>
<evidence type="ECO:0000256" key="4">
    <source>
        <dbReference type="RuleBase" id="RU003744"/>
    </source>
</evidence>
<evidence type="ECO:0000259" key="6">
    <source>
        <dbReference type="SMART" id="SM00062"/>
    </source>
</evidence>
<dbReference type="PANTHER" id="PTHR35936">
    <property type="entry name" value="MEMBRANE-BOUND LYTIC MUREIN TRANSGLYCOSYLASE F"/>
    <property type="match status" value="1"/>
</dbReference>
<evidence type="ECO:0000256" key="2">
    <source>
        <dbReference type="ARBA" id="ARBA00010333"/>
    </source>
</evidence>
<dbReference type="Gene3D" id="3.40.190.10">
    <property type="entry name" value="Periplasmic binding protein-like II"/>
    <property type="match status" value="2"/>
</dbReference>
<dbReference type="GO" id="GO:0030313">
    <property type="term" value="C:cell envelope"/>
    <property type="evidence" value="ECO:0007669"/>
    <property type="project" value="UniProtKB-SubCell"/>
</dbReference>
<name>A0A7H9EIT8_9LACO</name>
<dbReference type="PROSITE" id="PS01039">
    <property type="entry name" value="SBP_BACTERIAL_3"/>
    <property type="match status" value="1"/>
</dbReference>
<comment type="similarity">
    <text evidence="2 4">Belongs to the bacterial solute-binding protein 3 family.</text>
</comment>
<comment type="subcellular location">
    <subcellularLocation>
        <location evidence="1">Cell envelope</location>
    </subcellularLocation>
</comment>